<dbReference type="Gene3D" id="3.30.160.60">
    <property type="entry name" value="Classic Zinc Finger"/>
    <property type="match status" value="2"/>
</dbReference>
<feature type="compositionally biased region" description="Polar residues" evidence="5">
    <location>
        <begin position="100"/>
        <end position="109"/>
    </location>
</feature>
<protein>
    <submittedName>
        <fullName evidence="6">Uncharacterized protein</fullName>
    </submittedName>
</protein>
<dbReference type="PROSITE" id="PS50157">
    <property type="entry name" value="ZINC_FINGER_C2H2_2"/>
    <property type="match status" value="1"/>
</dbReference>
<dbReference type="GO" id="GO:0043565">
    <property type="term" value="F:sequence-specific DNA binding"/>
    <property type="evidence" value="ECO:0007669"/>
    <property type="project" value="TreeGrafter"/>
</dbReference>
<evidence type="ECO:0000256" key="5">
    <source>
        <dbReference type="SAM" id="MobiDB-lite"/>
    </source>
</evidence>
<evidence type="ECO:0000256" key="3">
    <source>
        <dbReference type="ARBA" id="ARBA00022771"/>
    </source>
</evidence>
<keyword evidence="4" id="KW-0862">Zinc</keyword>
<dbReference type="PANTHER" id="PTHR24408">
    <property type="entry name" value="ZINC FINGER PROTEIN"/>
    <property type="match status" value="1"/>
</dbReference>
<proteinExistence type="predicted"/>
<accession>A0A7R8WB76</accession>
<dbReference type="OrthoDB" id="8117402at2759"/>
<evidence type="ECO:0000256" key="4">
    <source>
        <dbReference type="ARBA" id="ARBA00022833"/>
    </source>
</evidence>
<sequence length="289" mass="32493">MDFGEPPSLSSKPLWFRSFIRECFRQLADVLPPDVLYEVKRVISGCLEATGVEEDIRSSSSLIPKCETPPLSYDPSSYLEVMMETKPSIGAGQVEAAPVSQPNQSQPEVDQSGFEEPPENQSEDMPPPPAPPKRKRRRGRAVEAPSEGSDGSDGSLVDSHAHKSTECPQCGKKLSYLALKRHVKRYHGLEGVRDIVFKCQYCSKEMKTAFGLQHHVEIKHWRTKDCPICGRTVPEVRYERHMQVHEQNPSFPCEHCGETYLDLNKLQHHIRMNHEAKAASTGKILLPPP</sequence>
<reference evidence="6" key="1">
    <citation type="submission" date="2020-11" db="EMBL/GenBank/DDBJ databases">
        <authorList>
            <person name="Tran Van P."/>
        </authorList>
    </citation>
    <scope>NUCLEOTIDE SEQUENCE</scope>
</reference>
<name>A0A7R8WB76_9CRUS</name>
<dbReference type="InterPro" id="IPR036236">
    <property type="entry name" value="Znf_C2H2_sf"/>
</dbReference>
<dbReference type="SMART" id="SM00355">
    <property type="entry name" value="ZnF_C2H2"/>
    <property type="match status" value="4"/>
</dbReference>
<dbReference type="GO" id="GO:0000981">
    <property type="term" value="F:DNA-binding transcription factor activity, RNA polymerase II-specific"/>
    <property type="evidence" value="ECO:0007669"/>
    <property type="project" value="TreeGrafter"/>
</dbReference>
<dbReference type="EMBL" id="OB660687">
    <property type="protein sequence ID" value="CAD7225906.1"/>
    <property type="molecule type" value="Genomic_DNA"/>
</dbReference>
<dbReference type="AlphaFoldDB" id="A0A7R8WB76"/>
<dbReference type="GO" id="GO:0008270">
    <property type="term" value="F:zinc ion binding"/>
    <property type="evidence" value="ECO:0007669"/>
    <property type="project" value="UniProtKB-KW"/>
</dbReference>
<evidence type="ECO:0000256" key="2">
    <source>
        <dbReference type="ARBA" id="ARBA00022737"/>
    </source>
</evidence>
<dbReference type="PANTHER" id="PTHR24408:SF58">
    <property type="entry name" value="TRANSCRIPTION FACTOR (TFIIIA), PUTATIVE (AFU_ORTHOLOGUE AFUA_1G05150)-RELATED"/>
    <property type="match status" value="1"/>
</dbReference>
<organism evidence="6">
    <name type="scientific">Cyprideis torosa</name>
    <dbReference type="NCBI Taxonomy" id="163714"/>
    <lineage>
        <taxon>Eukaryota</taxon>
        <taxon>Metazoa</taxon>
        <taxon>Ecdysozoa</taxon>
        <taxon>Arthropoda</taxon>
        <taxon>Crustacea</taxon>
        <taxon>Oligostraca</taxon>
        <taxon>Ostracoda</taxon>
        <taxon>Podocopa</taxon>
        <taxon>Podocopida</taxon>
        <taxon>Cytherocopina</taxon>
        <taxon>Cytheroidea</taxon>
        <taxon>Cytherideidae</taxon>
        <taxon>Cyprideis</taxon>
    </lineage>
</organism>
<keyword evidence="2" id="KW-0677">Repeat</keyword>
<dbReference type="PROSITE" id="PS00028">
    <property type="entry name" value="ZINC_FINGER_C2H2_1"/>
    <property type="match status" value="2"/>
</dbReference>
<evidence type="ECO:0000256" key="1">
    <source>
        <dbReference type="ARBA" id="ARBA00022723"/>
    </source>
</evidence>
<gene>
    <name evidence="6" type="ORF">CTOB1V02_LOCUS3834</name>
</gene>
<dbReference type="GO" id="GO:0005634">
    <property type="term" value="C:nucleus"/>
    <property type="evidence" value="ECO:0007669"/>
    <property type="project" value="TreeGrafter"/>
</dbReference>
<evidence type="ECO:0000313" key="6">
    <source>
        <dbReference type="EMBL" id="CAD7225906.1"/>
    </source>
</evidence>
<feature type="compositionally biased region" description="Low complexity" evidence="5">
    <location>
        <begin position="146"/>
        <end position="158"/>
    </location>
</feature>
<keyword evidence="1" id="KW-0479">Metal-binding</keyword>
<keyword evidence="3" id="KW-0863">Zinc-finger</keyword>
<dbReference type="InterPro" id="IPR013087">
    <property type="entry name" value="Znf_C2H2_type"/>
</dbReference>
<feature type="region of interest" description="Disordered" evidence="5">
    <location>
        <begin position="93"/>
        <end position="167"/>
    </location>
</feature>
<dbReference type="SUPFAM" id="SSF57667">
    <property type="entry name" value="beta-beta-alpha zinc fingers"/>
    <property type="match status" value="1"/>
</dbReference>